<sequence>MRIKTRDRIVLAAVELFNRDGEQNVTTNHIAAHLGISPGNLYYHFRNKEDVIRAIFGLYAEDLASHMAPPSPDEGDSLRTSIRYLDGVLHIMWRYRFIYENLPDLLGRDAQLREDYKQVQRLVFNTLQDHLRGLQAASILLADEQQLAMLSHLFKQLAMFWIPYQLTLHPQEPITQRRLRGLIPQLLFLFRPYIAQPHLAELDEIGRYFSQQDAT</sequence>
<evidence type="ECO:0000256" key="1">
    <source>
        <dbReference type="ARBA" id="ARBA00023125"/>
    </source>
</evidence>
<dbReference type="SUPFAM" id="SSF46689">
    <property type="entry name" value="Homeodomain-like"/>
    <property type="match status" value="1"/>
</dbReference>
<evidence type="ECO:0000313" key="4">
    <source>
        <dbReference type="EMBL" id="GAA4494220.1"/>
    </source>
</evidence>
<dbReference type="PROSITE" id="PS50977">
    <property type="entry name" value="HTH_TETR_2"/>
    <property type="match status" value="1"/>
</dbReference>
<dbReference type="RefSeq" id="WP_345009826.1">
    <property type="nucleotide sequence ID" value="NZ_BAABFC010000003.1"/>
</dbReference>
<keyword evidence="1 2" id="KW-0238">DNA-binding</keyword>
<evidence type="ECO:0000313" key="5">
    <source>
        <dbReference type="Proteomes" id="UP001501321"/>
    </source>
</evidence>
<dbReference type="InterPro" id="IPR025722">
    <property type="entry name" value="TetR"/>
</dbReference>
<dbReference type="PANTHER" id="PTHR43479:SF12">
    <property type="entry name" value="TRANSCRIPTIONAL REGULATORY PROTEIN"/>
    <property type="match status" value="1"/>
</dbReference>
<name>A0ABP8PY59_9GAMM</name>
<dbReference type="Pfam" id="PF13972">
    <property type="entry name" value="TetR"/>
    <property type="match status" value="1"/>
</dbReference>
<reference evidence="5" key="1">
    <citation type="journal article" date="2019" name="Int. J. Syst. Evol. Microbiol.">
        <title>The Global Catalogue of Microorganisms (GCM) 10K type strain sequencing project: providing services to taxonomists for standard genome sequencing and annotation.</title>
        <authorList>
            <consortium name="The Broad Institute Genomics Platform"/>
            <consortium name="The Broad Institute Genome Sequencing Center for Infectious Disease"/>
            <person name="Wu L."/>
            <person name="Ma J."/>
        </authorList>
    </citation>
    <scope>NUCLEOTIDE SEQUENCE [LARGE SCALE GENOMIC DNA]</scope>
    <source>
        <strain evidence="5">JCM 32226</strain>
    </source>
</reference>
<accession>A0ABP8PY59</accession>
<gene>
    <name evidence="4" type="ORF">GCM10023095_05490</name>
</gene>
<dbReference type="EMBL" id="BAABFC010000003">
    <property type="protein sequence ID" value="GAA4494220.1"/>
    <property type="molecule type" value="Genomic_DNA"/>
</dbReference>
<dbReference type="InterPro" id="IPR001647">
    <property type="entry name" value="HTH_TetR"/>
</dbReference>
<dbReference type="InterPro" id="IPR050624">
    <property type="entry name" value="HTH-type_Tx_Regulator"/>
</dbReference>
<comment type="caution">
    <text evidence="4">The sequence shown here is derived from an EMBL/GenBank/DDBJ whole genome shotgun (WGS) entry which is preliminary data.</text>
</comment>
<protein>
    <submittedName>
        <fullName evidence="4">TetR/AcrR family transcriptional regulator</fullName>
    </submittedName>
</protein>
<proteinExistence type="predicted"/>
<dbReference type="Gene3D" id="1.10.357.10">
    <property type="entry name" value="Tetracycline Repressor, domain 2"/>
    <property type="match status" value="1"/>
</dbReference>
<evidence type="ECO:0000256" key="2">
    <source>
        <dbReference type="PROSITE-ProRule" id="PRU00335"/>
    </source>
</evidence>
<dbReference type="InterPro" id="IPR009057">
    <property type="entry name" value="Homeodomain-like_sf"/>
</dbReference>
<feature type="DNA-binding region" description="H-T-H motif" evidence="2">
    <location>
        <begin position="26"/>
        <end position="45"/>
    </location>
</feature>
<dbReference type="PANTHER" id="PTHR43479">
    <property type="entry name" value="ACREF/ENVCD OPERON REPRESSOR-RELATED"/>
    <property type="match status" value="1"/>
</dbReference>
<dbReference type="Pfam" id="PF00440">
    <property type="entry name" value="TetR_N"/>
    <property type="match status" value="1"/>
</dbReference>
<organism evidence="4 5">
    <name type="scientific">Pseudaeromonas paramecii</name>
    <dbReference type="NCBI Taxonomy" id="2138166"/>
    <lineage>
        <taxon>Bacteria</taxon>
        <taxon>Pseudomonadati</taxon>
        <taxon>Pseudomonadota</taxon>
        <taxon>Gammaproteobacteria</taxon>
        <taxon>Aeromonadales</taxon>
        <taxon>Aeromonadaceae</taxon>
        <taxon>Pseudaeromonas</taxon>
    </lineage>
</organism>
<dbReference type="PRINTS" id="PR00455">
    <property type="entry name" value="HTHTETR"/>
</dbReference>
<evidence type="ECO:0000259" key="3">
    <source>
        <dbReference type="PROSITE" id="PS50977"/>
    </source>
</evidence>
<feature type="domain" description="HTH tetR-type" evidence="3">
    <location>
        <begin position="3"/>
        <end position="63"/>
    </location>
</feature>
<keyword evidence="5" id="KW-1185">Reference proteome</keyword>
<dbReference type="Proteomes" id="UP001501321">
    <property type="component" value="Unassembled WGS sequence"/>
</dbReference>